<sequence length="140" mass="16222">MTIIHKHYVQYYETDRMGISHHSNYVRWMEEARTHFLREIGWSYDKIEEAGIISPVTQISCDYKATTTFADEIEIAISVLSVKAARLSFSYVMIKQDGSQVCTAQSEHSFLDKEGRFVNLKKQAPDFFQKLKAMEESGEK</sequence>
<dbReference type="NCBIfam" id="TIGR00051">
    <property type="entry name" value="YbgC/FadM family acyl-CoA thioesterase"/>
    <property type="match status" value="1"/>
</dbReference>
<comment type="caution">
    <text evidence="3">The sequence shown here is derived from an EMBL/GenBank/DDBJ whole genome shotgun (WGS) entry which is preliminary data.</text>
</comment>
<dbReference type="InterPro" id="IPR050563">
    <property type="entry name" value="4-hydroxybenzoyl-CoA_TE"/>
</dbReference>
<keyword evidence="2 3" id="KW-0378">Hydrolase</keyword>
<evidence type="ECO:0000313" key="3">
    <source>
        <dbReference type="EMBL" id="MBM7642701.1"/>
    </source>
</evidence>
<reference evidence="3 4" key="1">
    <citation type="submission" date="2021-01" db="EMBL/GenBank/DDBJ databases">
        <title>Genomic Encyclopedia of Type Strains, Phase IV (KMG-IV): sequencing the most valuable type-strain genomes for metagenomic binning, comparative biology and taxonomic classification.</title>
        <authorList>
            <person name="Goeker M."/>
        </authorList>
    </citation>
    <scope>NUCLEOTIDE SEQUENCE [LARGE SCALE GENOMIC DNA]</scope>
    <source>
        <strain evidence="3 4">DSM 27382</strain>
    </source>
</reference>
<gene>
    <name evidence="3" type="ORF">JOC28_000998</name>
</gene>
<evidence type="ECO:0000256" key="2">
    <source>
        <dbReference type="ARBA" id="ARBA00022801"/>
    </source>
</evidence>
<evidence type="ECO:0000256" key="1">
    <source>
        <dbReference type="ARBA" id="ARBA00005953"/>
    </source>
</evidence>
<accession>A0ABS2PRZ6</accession>
<dbReference type="Proteomes" id="UP000697472">
    <property type="component" value="Unassembled WGS sequence"/>
</dbReference>
<protein>
    <submittedName>
        <fullName evidence="3">Acyl-CoA thioester hydrolase</fullName>
        <ecNumber evidence="3">3.1.2.-</ecNumber>
    </submittedName>
</protein>
<organism evidence="3 4">
    <name type="scientific">Streptococcus loxodontisalivarius</name>
    <dbReference type="NCBI Taxonomy" id="1349415"/>
    <lineage>
        <taxon>Bacteria</taxon>
        <taxon>Bacillati</taxon>
        <taxon>Bacillota</taxon>
        <taxon>Bacilli</taxon>
        <taxon>Lactobacillales</taxon>
        <taxon>Streptococcaceae</taxon>
        <taxon>Streptococcus</taxon>
    </lineage>
</organism>
<dbReference type="CDD" id="cd00586">
    <property type="entry name" value="4HBT"/>
    <property type="match status" value="1"/>
</dbReference>
<dbReference type="SUPFAM" id="SSF54637">
    <property type="entry name" value="Thioesterase/thiol ester dehydrase-isomerase"/>
    <property type="match status" value="1"/>
</dbReference>
<dbReference type="Gene3D" id="3.10.129.10">
    <property type="entry name" value="Hotdog Thioesterase"/>
    <property type="match status" value="1"/>
</dbReference>
<dbReference type="InterPro" id="IPR006684">
    <property type="entry name" value="YbgC/YbaW"/>
</dbReference>
<keyword evidence="4" id="KW-1185">Reference proteome</keyword>
<dbReference type="EMBL" id="JAFBEH010000017">
    <property type="protein sequence ID" value="MBM7642701.1"/>
    <property type="molecule type" value="Genomic_DNA"/>
</dbReference>
<dbReference type="PIRSF" id="PIRSF003230">
    <property type="entry name" value="YbgC"/>
    <property type="match status" value="1"/>
</dbReference>
<name>A0ABS2PRZ6_9STRE</name>
<dbReference type="InterPro" id="IPR029069">
    <property type="entry name" value="HotDog_dom_sf"/>
</dbReference>
<comment type="similarity">
    <text evidence="1">Belongs to the 4-hydroxybenzoyl-CoA thioesterase family.</text>
</comment>
<dbReference type="EC" id="3.1.2.-" evidence="3"/>
<dbReference type="PANTHER" id="PTHR31793">
    <property type="entry name" value="4-HYDROXYBENZOYL-COA THIOESTERASE FAMILY MEMBER"/>
    <property type="match status" value="1"/>
</dbReference>
<dbReference type="Pfam" id="PF13279">
    <property type="entry name" value="4HBT_2"/>
    <property type="match status" value="1"/>
</dbReference>
<evidence type="ECO:0000313" key="4">
    <source>
        <dbReference type="Proteomes" id="UP000697472"/>
    </source>
</evidence>
<proteinExistence type="inferred from homology"/>
<dbReference type="GO" id="GO:0016787">
    <property type="term" value="F:hydrolase activity"/>
    <property type="evidence" value="ECO:0007669"/>
    <property type="project" value="UniProtKB-KW"/>
</dbReference>
<dbReference type="RefSeq" id="WP_205009541.1">
    <property type="nucleotide sequence ID" value="NZ_JAFBEH010000017.1"/>
</dbReference>
<dbReference type="PANTHER" id="PTHR31793:SF27">
    <property type="entry name" value="NOVEL THIOESTERASE SUPERFAMILY DOMAIN AND SAPOSIN A-TYPE DOMAIN CONTAINING PROTEIN (0610012H03RIK)"/>
    <property type="match status" value="1"/>
</dbReference>